<dbReference type="InterPro" id="IPR013321">
    <property type="entry name" value="Arc_rbn_hlx_hlx"/>
</dbReference>
<proteinExistence type="predicted"/>
<organism evidence="1 2">
    <name type="scientific">Fontibacter flavus</name>
    <dbReference type="NCBI Taxonomy" id="654838"/>
    <lineage>
        <taxon>Bacteria</taxon>
        <taxon>Pseudomonadati</taxon>
        <taxon>Bacteroidota</taxon>
        <taxon>Cytophagia</taxon>
        <taxon>Cytophagales</taxon>
        <taxon>Cyclobacteriaceae</taxon>
        <taxon>Fontibacter</taxon>
    </lineage>
</organism>
<evidence type="ECO:0000313" key="2">
    <source>
        <dbReference type="Proteomes" id="UP001589797"/>
    </source>
</evidence>
<dbReference type="RefSeq" id="WP_382387075.1">
    <property type="nucleotide sequence ID" value="NZ_JBHLWI010000022.1"/>
</dbReference>
<keyword evidence="2" id="KW-1185">Reference proteome</keyword>
<evidence type="ECO:0000313" key="1">
    <source>
        <dbReference type="EMBL" id="MFC0262624.1"/>
    </source>
</evidence>
<gene>
    <name evidence="1" type="ORF">ACFFIP_08000</name>
</gene>
<sequence length="80" mass="9543">MKTLSLKLDDAIFEETEELLSKMEKSRNRYINEALDHYNKIQKRKLLEKLLANESKLVSTESLNVLDDFEQFEDEESYKI</sequence>
<protein>
    <recommendedName>
        <fullName evidence="3">Ribbon-helix-helix protein, copG family</fullName>
    </recommendedName>
</protein>
<dbReference type="Proteomes" id="UP001589797">
    <property type="component" value="Unassembled WGS sequence"/>
</dbReference>
<evidence type="ECO:0008006" key="3">
    <source>
        <dbReference type="Google" id="ProtNLM"/>
    </source>
</evidence>
<reference evidence="1 2" key="1">
    <citation type="submission" date="2024-09" db="EMBL/GenBank/DDBJ databases">
        <authorList>
            <person name="Sun Q."/>
            <person name="Mori K."/>
        </authorList>
    </citation>
    <scope>NUCLEOTIDE SEQUENCE [LARGE SCALE GENOMIC DNA]</scope>
    <source>
        <strain evidence="1 2">CCM 7650</strain>
    </source>
</reference>
<name>A0ABV6FRX3_9BACT</name>
<dbReference type="EMBL" id="JBHLWI010000022">
    <property type="protein sequence ID" value="MFC0262624.1"/>
    <property type="molecule type" value="Genomic_DNA"/>
</dbReference>
<comment type="caution">
    <text evidence="1">The sequence shown here is derived from an EMBL/GenBank/DDBJ whole genome shotgun (WGS) entry which is preliminary data.</text>
</comment>
<accession>A0ABV6FRX3</accession>
<dbReference type="Gene3D" id="1.10.1220.10">
    <property type="entry name" value="Met repressor-like"/>
    <property type="match status" value="1"/>
</dbReference>